<dbReference type="Gene3D" id="1.10.287.950">
    <property type="entry name" value="Methyl-accepting chemotaxis protein"/>
    <property type="match status" value="1"/>
</dbReference>
<feature type="transmembrane region" description="Helical" evidence="9">
    <location>
        <begin position="201"/>
        <end position="222"/>
    </location>
</feature>
<keyword evidence="5 9" id="KW-0472">Membrane</keyword>
<organism evidence="12 13">
    <name type="scientific">Halalkalibacter suaedae</name>
    <dbReference type="NCBI Taxonomy" id="2822140"/>
    <lineage>
        <taxon>Bacteria</taxon>
        <taxon>Bacillati</taxon>
        <taxon>Bacillota</taxon>
        <taxon>Bacilli</taxon>
        <taxon>Bacillales</taxon>
        <taxon>Bacillaceae</taxon>
        <taxon>Halalkalibacter</taxon>
    </lineage>
</organism>
<protein>
    <submittedName>
        <fullName evidence="12">Cache domain-containing protein</fullName>
    </submittedName>
</protein>
<dbReference type="CDD" id="cd06225">
    <property type="entry name" value="HAMP"/>
    <property type="match status" value="1"/>
</dbReference>
<dbReference type="GO" id="GO:0005886">
    <property type="term" value="C:plasma membrane"/>
    <property type="evidence" value="ECO:0007669"/>
    <property type="project" value="UniProtKB-SubCell"/>
</dbReference>
<dbReference type="SMART" id="SM00283">
    <property type="entry name" value="MA"/>
    <property type="match status" value="1"/>
</dbReference>
<proteinExistence type="inferred from homology"/>
<evidence type="ECO:0000259" key="11">
    <source>
        <dbReference type="PROSITE" id="PS50885"/>
    </source>
</evidence>
<keyword evidence="13" id="KW-1185">Reference proteome</keyword>
<comment type="similarity">
    <text evidence="7">Belongs to the methyl-accepting chemotaxis (MCP) protein family.</text>
</comment>
<evidence type="ECO:0000256" key="3">
    <source>
        <dbReference type="ARBA" id="ARBA00022692"/>
    </source>
</evidence>
<evidence type="ECO:0000256" key="8">
    <source>
        <dbReference type="PROSITE-ProRule" id="PRU00284"/>
    </source>
</evidence>
<dbReference type="Proteomes" id="UP000678228">
    <property type="component" value="Unassembled WGS sequence"/>
</dbReference>
<feature type="domain" description="HAMP" evidence="11">
    <location>
        <begin position="223"/>
        <end position="275"/>
    </location>
</feature>
<comment type="caution">
    <text evidence="12">The sequence shown here is derived from an EMBL/GenBank/DDBJ whole genome shotgun (WGS) entry which is preliminary data.</text>
</comment>
<evidence type="ECO:0000256" key="5">
    <source>
        <dbReference type="ARBA" id="ARBA00023136"/>
    </source>
</evidence>
<evidence type="ECO:0000256" key="9">
    <source>
        <dbReference type="SAM" id="Phobius"/>
    </source>
</evidence>
<dbReference type="SMART" id="SM01049">
    <property type="entry name" value="Cache_2"/>
    <property type="match status" value="1"/>
</dbReference>
<dbReference type="Pfam" id="PF17200">
    <property type="entry name" value="sCache_2"/>
    <property type="match status" value="1"/>
</dbReference>
<evidence type="ECO:0000256" key="2">
    <source>
        <dbReference type="ARBA" id="ARBA00022475"/>
    </source>
</evidence>
<dbReference type="EMBL" id="JAGKSQ010000004">
    <property type="protein sequence ID" value="MBP3951676.1"/>
    <property type="molecule type" value="Genomic_DNA"/>
</dbReference>
<dbReference type="AlphaFoldDB" id="A0A940WSW1"/>
<dbReference type="Gene3D" id="3.30.450.20">
    <property type="entry name" value="PAS domain"/>
    <property type="match status" value="1"/>
</dbReference>
<feature type="domain" description="Methyl-accepting transducer" evidence="10">
    <location>
        <begin position="294"/>
        <end position="544"/>
    </location>
</feature>
<dbReference type="SMART" id="SM00304">
    <property type="entry name" value="HAMP"/>
    <property type="match status" value="1"/>
</dbReference>
<name>A0A940WSW1_9BACI</name>
<dbReference type="InterPro" id="IPR033480">
    <property type="entry name" value="sCache_2"/>
</dbReference>
<dbReference type="Pfam" id="PF00015">
    <property type="entry name" value="MCPsignal"/>
    <property type="match status" value="1"/>
</dbReference>
<evidence type="ECO:0000256" key="7">
    <source>
        <dbReference type="ARBA" id="ARBA00029447"/>
    </source>
</evidence>
<keyword evidence="3 9" id="KW-0812">Transmembrane</keyword>
<evidence type="ECO:0000313" key="13">
    <source>
        <dbReference type="Proteomes" id="UP000678228"/>
    </source>
</evidence>
<dbReference type="PANTHER" id="PTHR32089:SF112">
    <property type="entry name" value="LYSOZYME-LIKE PROTEIN-RELATED"/>
    <property type="match status" value="1"/>
</dbReference>
<gene>
    <name evidence="12" type="ORF">J7W16_11065</name>
</gene>
<reference evidence="12" key="1">
    <citation type="submission" date="2021-03" db="EMBL/GenBank/DDBJ databases">
        <title>Bacillus suaedae sp. nov., isolated from Suaeda aralocaspica.</title>
        <authorList>
            <person name="Lei R.F.R."/>
        </authorList>
    </citation>
    <scope>NUCLEOTIDE SEQUENCE</scope>
    <source>
        <strain evidence="12">YZJH907-2</strain>
    </source>
</reference>
<evidence type="ECO:0000259" key="10">
    <source>
        <dbReference type="PROSITE" id="PS50111"/>
    </source>
</evidence>
<dbReference type="PANTHER" id="PTHR32089">
    <property type="entry name" value="METHYL-ACCEPTING CHEMOTAXIS PROTEIN MCPB"/>
    <property type="match status" value="1"/>
</dbReference>
<keyword evidence="6 8" id="KW-0807">Transducer</keyword>
<dbReference type="PROSITE" id="PS50885">
    <property type="entry name" value="HAMP"/>
    <property type="match status" value="1"/>
</dbReference>
<comment type="subcellular location">
    <subcellularLocation>
        <location evidence="1">Cell membrane</location>
        <topology evidence="1">Multi-pass membrane protein</topology>
    </subcellularLocation>
</comment>
<accession>A0A940WSW1</accession>
<dbReference type="PROSITE" id="PS50111">
    <property type="entry name" value="CHEMOTAXIS_TRANSDUC_2"/>
    <property type="match status" value="1"/>
</dbReference>
<dbReference type="SUPFAM" id="SSF58104">
    <property type="entry name" value="Methyl-accepting chemotaxis protein (MCP) signaling domain"/>
    <property type="match status" value="1"/>
</dbReference>
<evidence type="ECO:0000256" key="6">
    <source>
        <dbReference type="ARBA" id="ARBA00023224"/>
    </source>
</evidence>
<keyword evidence="4 9" id="KW-1133">Transmembrane helix</keyword>
<sequence length="581" mass="64252">MNRLKLASKSIFTQLMILITCIVLVTGAVIGSISYFIAEDQLISAGKLDLKHIVDSSFSTLDSLNDRVISGEITLEEAKEQARIYLSGPKLAEGYDFQKSKFLYKEEGYMLAYGLDLSSQVHPTNEIGIVPDNVTNREMMVAGARSTVIEEHYVSYEDKNDETGEIRDKIVYMNYYEPFEWYVGMAVYEDEFYEGLSVVKLFIISSMIIIIVISLILFYVAIRKKVKLLKQLTYVSVQIADGNCMDTNLPESKDELGQLAVSFNKMTKQIKHLIRTVSDTSNQLLDSSTNLSAVSEQTSASSAEVGSSMEEITKGTQDQAHALEDINHRVEKLTQSIEAMNEQSTIIKDIIAHSEDASTQGISIVNKLKKSNEDSLAASEEISVGVKSLYERTREIYHIMETIESISAETNLLALNASIEAARAGEHGKGFSVVASEIRKLAEQSSRATHEVQEVVTSIAKQTEQTVETVEGTRNTTKQLSEDVLETESKFNQVSSSIVDTGNALDILNKEITKIIEQSSKISDGISSSSSVSEEIAATVEQIGSSVEDQSKAVTDVAKLAEELSQLNHQLNNMLKEYKID</sequence>
<keyword evidence="2" id="KW-1003">Cell membrane</keyword>
<evidence type="ECO:0000313" key="12">
    <source>
        <dbReference type="EMBL" id="MBP3951676.1"/>
    </source>
</evidence>
<dbReference type="GO" id="GO:0007165">
    <property type="term" value="P:signal transduction"/>
    <property type="evidence" value="ECO:0007669"/>
    <property type="project" value="UniProtKB-KW"/>
</dbReference>
<evidence type="ECO:0000256" key="1">
    <source>
        <dbReference type="ARBA" id="ARBA00004651"/>
    </source>
</evidence>
<dbReference type="InterPro" id="IPR003660">
    <property type="entry name" value="HAMP_dom"/>
</dbReference>
<dbReference type="InterPro" id="IPR004089">
    <property type="entry name" value="MCPsignal_dom"/>
</dbReference>
<evidence type="ECO:0000256" key="4">
    <source>
        <dbReference type="ARBA" id="ARBA00022989"/>
    </source>
</evidence>
<feature type="transmembrane region" description="Helical" evidence="9">
    <location>
        <begin position="12"/>
        <end position="38"/>
    </location>
</feature>
<dbReference type="RefSeq" id="WP_210597373.1">
    <property type="nucleotide sequence ID" value="NZ_JAGKSQ010000004.1"/>
</dbReference>
<dbReference type="Pfam" id="PF00672">
    <property type="entry name" value="HAMP"/>
    <property type="match status" value="1"/>
</dbReference>